<comment type="catalytic activity">
    <reaction evidence="1">
        <text>Hydrolysis of terminal, non-reducing beta-D-mannose residues in beta-D-mannosides.</text>
        <dbReference type="EC" id="3.2.1.25"/>
    </reaction>
</comment>
<dbReference type="InterPro" id="IPR013783">
    <property type="entry name" value="Ig-like_fold"/>
</dbReference>
<dbReference type="InterPro" id="IPR050887">
    <property type="entry name" value="Beta-mannosidase_GH2"/>
</dbReference>
<organism evidence="13 14">
    <name type="scientific">Seonamhaeicola maritimus</name>
    <dbReference type="NCBI Taxonomy" id="2591822"/>
    <lineage>
        <taxon>Bacteria</taxon>
        <taxon>Pseudomonadati</taxon>
        <taxon>Bacteroidota</taxon>
        <taxon>Flavobacteriia</taxon>
        <taxon>Flavobacteriales</taxon>
        <taxon>Flavobacteriaceae</taxon>
    </lineage>
</organism>
<keyword evidence="14" id="KW-1185">Reference proteome</keyword>
<evidence type="ECO:0000256" key="3">
    <source>
        <dbReference type="ARBA" id="ARBA00012754"/>
    </source>
</evidence>
<dbReference type="EMBL" id="VRKQ01000008">
    <property type="protein sequence ID" value="TXG39255.1"/>
    <property type="molecule type" value="Genomic_DNA"/>
</dbReference>
<dbReference type="Gene3D" id="2.60.40.10">
    <property type="entry name" value="Immunoglobulins"/>
    <property type="match status" value="2"/>
</dbReference>
<dbReference type="Gene3D" id="3.20.20.80">
    <property type="entry name" value="Glycosidases"/>
    <property type="match status" value="1"/>
</dbReference>
<evidence type="ECO:0000256" key="6">
    <source>
        <dbReference type="ARBA" id="ARBA00038429"/>
    </source>
</evidence>
<dbReference type="SUPFAM" id="SSF49303">
    <property type="entry name" value="beta-Galactosidase/glucuronidase domain"/>
    <property type="match status" value="2"/>
</dbReference>
<dbReference type="GO" id="GO:0006516">
    <property type="term" value="P:glycoprotein catabolic process"/>
    <property type="evidence" value="ECO:0007669"/>
    <property type="project" value="TreeGrafter"/>
</dbReference>
<evidence type="ECO:0000256" key="8">
    <source>
        <dbReference type="ARBA" id="ARBA00041614"/>
    </source>
</evidence>
<evidence type="ECO:0000259" key="10">
    <source>
        <dbReference type="Pfam" id="PF00703"/>
    </source>
</evidence>
<evidence type="ECO:0000259" key="12">
    <source>
        <dbReference type="Pfam" id="PF22666"/>
    </source>
</evidence>
<dbReference type="AlphaFoldDB" id="A0A5C7GLV7"/>
<evidence type="ECO:0000256" key="7">
    <source>
        <dbReference type="ARBA" id="ARBA00041069"/>
    </source>
</evidence>
<reference evidence="13 14" key="1">
    <citation type="submission" date="2019-08" db="EMBL/GenBank/DDBJ databases">
        <title>Seonamhaeicola sediminis sp. nov., isolated from marine sediment.</title>
        <authorList>
            <person name="Cao W.R."/>
        </authorList>
    </citation>
    <scope>NUCLEOTIDE SEQUENCE [LARGE SCALE GENOMIC DNA]</scope>
    <source>
        <strain evidence="13 14">1505</strain>
    </source>
</reference>
<dbReference type="InterPro" id="IPR017853">
    <property type="entry name" value="GH"/>
</dbReference>
<evidence type="ECO:0000259" key="11">
    <source>
        <dbReference type="Pfam" id="PF17786"/>
    </source>
</evidence>
<sequence>MKNISQEEKDYLQGDGNTSNEKITLDLTGNNWQMEGIRPGEGEKIGFHELNFDITGDSFNWGFAKVPGDVYTDLWRQGRIEDPHFGRNSLKAKWVPENEWWYKRQFDVPVEMEGKHIQLVFDGVDFGCDVWLNGEFLGTHEGMFSKFKFNVSNTIRFERLRFGTNVLMVRLHPAPRRYSQVAGRKPAWHGDYWVALPPIGIWKPVYLEGMGKVTVEDTYVKPTIISEDSAKLDIEVELKNHEDVTKTVNVNVEVEGQNFESKVYSVSQELTISKEINNLELVLDVDNAKLWWPWDLGDQHMYKAKVTVTERGALLDVTTTSFGIREIKMEHNPGFTRDQVENPWTVMINGKRHFMRSGTWGGPPDIFMGRAHKSKYKELIRLAKEANFNNLRIFGWHPEEIPYFYQLCNEAGITVWQDVLPLASLSLPKDEEFKQAVFEEAIASVKEQRNHPCIVLLEGSEELFMTASDPQHNLNFVNELGEAIKPYTPLYYIPSSPLSDEVGLNLGFKPNESFHANDLFYGEGEFVMEDYFPSLDYAVIPELAISSCPNVESIKKFIPADEIWPPGPSWGHHWTDFDALRTLNFEVLGDQSKDGFEKFVEATQIAQGVIFQYALEHFRTRKPKTSAICICHYITFAPDMKWGIVDYYQEKKLSFNHVRKAYQPVLLTMKHYDRRWLPGEEFKGELWVVNDFYESFNNCKATIKFLDKNKSVVKEESFKFDEIEGDSSSKFTDVSCEVPGEMGDKFYVEMTLVDAKGNILSENDYFLLVADKQKDRKELRAIGLEAFDIKQKYGWANYFRYYPCLGAEEGSKEADEEMPIARGFK</sequence>
<dbReference type="SUPFAM" id="SSF51445">
    <property type="entry name" value="(Trans)glycosidases"/>
    <property type="match status" value="1"/>
</dbReference>
<gene>
    <name evidence="13" type="ORF">FUA22_05095</name>
</gene>
<feature type="region of interest" description="Disordered" evidence="9">
    <location>
        <begin position="1"/>
        <end position="22"/>
    </location>
</feature>
<dbReference type="PANTHER" id="PTHR43730:SF1">
    <property type="entry name" value="BETA-MANNOSIDASE"/>
    <property type="match status" value="1"/>
</dbReference>
<dbReference type="Pfam" id="PF22666">
    <property type="entry name" value="Glyco_hydro_2_N2"/>
    <property type="match status" value="1"/>
</dbReference>
<dbReference type="GO" id="GO:0004567">
    <property type="term" value="F:beta-mannosidase activity"/>
    <property type="evidence" value="ECO:0007669"/>
    <property type="project" value="UniProtKB-EC"/>
</dbReference>
<proteinExistence type="inferred from homology"/>
<keyword evidence="4" id="KW-0378">Hydrolase</keyword>
<feature type="compositionally biased region" description="Basic and acidic residues" evidence="9">
    <location>
        <begin position="1"/>
        <end position="12"/>
    </location>
</feature>
<accession>A0A5C7GLV7</accession>
<dbReference type="InterPro" id="IPR006102">
    <property type="entry name" value="Ig-like_GH2"/>
</dbReference>
<dbReference type="Proteomes" id="UP000321080">
    <property type="component" value="Unassembled WGS sequence"/>
</dbReference>
<dbReference type="EC" id="3.2.1.25" evidence="3"/>
<comment type="caution">
    <text evidence="13">The sequence shown here is derived from an EMBL/GenBank/DDBJ whole genome shotgun (WGS) entry which is preliminary data.</text>
</comment>
<dbReference type="InterPro" id="IPR036156">
    <property type="entry name" value="Beta-gal/glucu_dom_sf"/>
</dbReference>
<keyword evidence="5" id="KW-0326">Glycosidase</keyword>
<evidence type="ECO:0000313" key="13">
    <source>
        <dbReference type="EMBL" id="TXG39255.1"/>
    </source>
</evidence>
<dbReference type="Gene3D" id="2.60.120.260">
    <property type="entry name" value="Galactose-binding domain-like"/>
    <property type="match status" value="1"/>
</dbReference>
<feature type="domain" description="Glycoside hydrolase family 2 immunoglobulin-like beta-sandwich" evidence="10">
    <location>
        <begin position="213"/>
        <end position="325"/>
    </location>
</feature>
<dbReference type="OrthoDB" id="9801077at2"/>
<dbReference type="Pfam" id="PF00703">
    <property type="entry name" value="Glyco_hydro_2"/>
    <property type="match status" value="1"/>
</dbReference>
<dbReference type="RefSeq" id="WP_147766807.1">
    <property type="nucleotide sequence ID" value="NZ_VRKQ01000008.1"/>
</dbReference>
<comment type="similarity">
    <text evidence="6">Belongs to the glycosyl hydrolase 2 family. Beta-mannosidase B subfamily.</text>
</comment>
<evidence type="ECO:0000313" key="14">
    <source>
        <dbReference type="Proteomes" id="UP000321080"/>
    </source>
</evidence>
<feature type="domain" description="Mannosidase Ig/CBM-like" evidence="11">
    <location>
        <begin position="685"/>
        <end position="767"/>
    </location>
</feature>
<evidence type="ECO:0000256" key="2">
    <source>
        <dbReference type="ARBA" id="ARBA00004740"/>
    </source>
</evidence>
<evidence type="ECO:0000256" key="1">
    <source>
        <dbReference type="ARBA" id="ARBA00000829"/>
    </source>
</evidence>
<dbReference type="InterPro" id="IPR008979">
    <property type="entry name" value="Galactose-bd-like_sf"/>
</dbReference>
<dbReference type="SUPFAM" id="SSF49785">
    <property type="entry name" value="Galactose-binding domain-like"/>
    <property type="match status" value="1"/>
</dbReference>
<name>A0A5C7GLV7_9FLAO</name>
<evidence type="ECO:0000256" key="5">
    <source>
        <dbReference type="ARBA" id="ARBA00023295"/>
    </source>
</evidence>
<comment type="pathway">
    <text evidence="2">Glycan metabolism; N-glycan degradation.</text>
</comment>
<dbReference type="InterPro" id="IPR041447">
    <property type="entry name" value="Mannosidase_ig"/>
</dbReference>
<protein>
    <recommendedName>
        <fullName evidence="7">Beta-mannosidase B</fullName>
        <ecNumber evidence="3">3.2.1.25</ecNumber>
    </recommendedName>
    <alternativeName>
        <fullName evidence="8">Mannanase B</fullName>
    </alternativeName>
</protein>
<dbReference type="Pfam" id="PF17786">
    <property type="entry name" value="Mannosidase_ig"/>
    <property type="match status" value="1"/>
</dbReference>
<evidence type="ECO:0000256" key="9">
    <source>
        <dbReference type="SAM" id="MobiDB-lite"/>
    </source>
</evidence>
<dbReference type="GO" id="GO:0005975">
    <property type="term" value="P:carbohydrate metabolic process"/>
    <property type="evidence" value="ECO:0007669"/>
    <property type="project" value="InterPro"/>
</dbReference>
<dbReference type="InterPro" id="IPR054593">
    <property type="entry name" value="Beta-mannosidase-like_N2"/>
</dbReference>
<feature type="domain" description="Beta-mannosidase-like galactose-binding" evidence="12">
    <location>
        <begin position="61"/>
        <end position="188"/>
    </location>
</feature>
<dbReference type="PANTHER" id="PTHR43730">
    <property type="entry name" value="BETA-MANNOSIDASE"/>
    <property type="match status" value="1"/>
</dbReference>
<evidence type="ECO:0000256" key="4">
    <source>
        <dbReference type="ARBA" id="ARBA00022801"/>
    </source>
</evidence>